<feature type="transmembrane region" description="Helical" evidence="1">
    <location>
        <begin position="21"/>
        <end position="45"/>
    </location>
</feature>
<dbReference type="EMBL" id="BJYL01000012">
    <property type="protein sequence ID" value="GEN82652.1"/>
    <property type="molecule type" value="Genomic_DNA"/>
</dbReference>
<evidence type="ECO:0000313" key="3">
    <source>
        <dbReference type="Proteomes" id="UP000321901"/>
    </source>
</evidence>
<dbReference type="OrthoDB" id="2081028at2"/>
<dbReference type="AlphaFoldDB" id="A0A511Z5H5"/>
<evidence type="ECO:0000313" key="2">
    <source>
        <dbReference type="EMBL" id="GEN82652.1"/>
    </source>
</evidence>
<comment type="caution">
    <text evidence="2">The sequence shown here is derived from an EMBL/GenBank/DDBJ whole genome shotgun (WGS) entry which is preliminary data.</text>
</comment>
<name>A0A511Z5H5_9BACL</name>
<protein>
    <submittedName>
        <fullName evidence="2">5-bromo-4-chloroindolyl phosphate hydrolysis protein</fullName>
    </submittedName>
</protein>
<dbReference type="Proteomes" id="UP000321901">
    <property type="component" value="Unassembled WGS sequence"/>
</dbReference>
<dbReference type="InterPro" id="IPR018770">
    <property type="entry name" value="ChloroindolylP_hydrolase"/>
</dbReference>
<keyword evidence="1" id="KW-1133">Transmembrane helix</keyword>
<organism evidence="2 3">
    <name type="scientific">Sporosarcina luteola</name>
    <dbReference type="NCBI Taxonomy" id="582850"/>
    <lineage>
        <taxon>Bacteria</taxon>
        <taxon>Bacillati</taxon>
        <taxon>Bacillota</taxon>
        <taxon>Bacilli</taxon>
        <taxon>Bacillales</taxon>
        <taxon>Caryophanaceae</taxon>
        <taxon>Sporosarcina</taxon>
    </lineage>
</organism>
<keyword evidence="1" id="KW-0812">Transmembrane</keyword>
<sequence>MKEVKQFFQRHLITAPISFGSWLTMIMAGGMNVFAATGLMIALYLGGNFTIKQIQLSSNVKELGMSRSEYKHIKTQISEAKSKIKQLNGLYGQVRSVQAFKQVYEMNNMSKRILTIVRKNPKKFYHVEKFFYSHLDSAVELTSKYAMLVNQPLKDQEIRVALQHTRETLGDVNKQLEQDLRGALATDIEQLQLELDYVDVTMKKNKPLLEMKGEMHDDRK</sequence>
<keyword evidence="3" id="KW-1185">Reference proteome</keyword>
<dbReference type="Pfam" id="PF10112">
    <property type="entry name" value="Halogen_Hydrol"/>
    <property type="match status" value="1"/>
</dbReference>
<keyword evidence="1" id="KW-0472">Membrane</keyword>
<proteinExistence type="predicted"/>
<evidence type="ECO:0000256" key="1">
    <source>
        <dbReference type="SAM" id="Phobius"/>
    </source>
</evidence>
<dbReference type="RefSeq" id="WP_147055879.1">
    <property type="nucleotide sequence ID" value="NZ_BJYL01000012.1"/>
</dbReference>
<accession>A0A511Z5H5</accession>
<reference evidence="2 3" key="1">
    <citation type="submission" date="2019-07" db="EMBL/GenBank/DDBJ databases">
        <title>Whole genome shotgun sequence of Sporosarcina luteola NBRC 105378.</title>
        <authorList>
            <person name="Hosoyama A."/>
            <person name="Uohara A."/>
            <person name="Ohji S."/>
            <person name="Ichikawa N."/>
        </authorList>
    </citation>
    <scope>NUCLEOTIDE SEQUENCE [LARGE SCALE GENOMIC DNA]</scope>
    <source>
        <strain evidence="2 3">NBRC 105378</strain>
    </source>
</reference>
<gene>
    <name evidence="2" type="ORF">SLU01_09640</name>
</gene>